<evidence type="ECO:0000256" key="1">
    <source>
        <dbReference type="SAM" id="MobiDB-lite"/>
    </source>
</evidence>
<name>A0A922EZ80_CARIL</name>
<protein>
    <submittedName>
        <fullName evidence="2">Uncharacterized protein</fullName>
    </submittedName>
</protein>
<feature type="region of interest" description="Disordered" evidence="1">
    <location>
        <begin position="1"/>
        <end position="53"/>
    </location>
</feature>
<comment type="caution">
    <text evidence="2">The sequence shown here is derived from an EMBL/GenBank/DDBJ whole genome shotgun (WGS) entry which is preliminary data.</text>
</comment>
<gene>
    <name evidence="2" type="ORF">I3842_05G048000</name>
</gene>
<dbReference type="Proteomes" id="UP000811246">
    <property type="component" value="Chromosome 5"/>
</dbReference>
<evidence type="ECO:0000313" key="2">
    <source>
        <dbReference type="EMBL" id="KAG6711340.1"/>
    </source>
</evidence>
<accession>A0A922EZ80</accession>
<proteinExistence type="predicted"/>
<reference evidence="2" key="1">
    <citation type="submission" date="2021-01" db="EMBL/GenBank/DDBJ databases">
        <authorList>
            <person name="Lovell J.T."/>
            <person name="Bentley N."/>
            <person name="Bhattarai G."/>
            <person name="Jenkins J.W."/>
            <person name="Sreedasyam A."/>
            <person name="Alarcon Y."/>
            <person name="Bock C."/>
            <person name="Boston L."/>
            <person name="Carlson J."/>
            <person name="Cervantes K."/>
            <person name="Clermont K."/>
            <person name="Krom N."/>
            <person name="Kubenka K."/>
            <person name="Mamidi S."/>
            <person name="Mattison C."/>
            <person name="Monteros M."/>
            <person name="Pisani C."/>
            <person name="Plott C."/>
            <person name="Rajasekar S."/>
            <person name="Rhein H.S."/>
            <person name="Rohla C."/>
            <person name="Song M."/>
            <person name="Hilaire R.S."/>
            <person name="Shu S."/>
            <person name="Wells L."/>
            <person name="Wang X."/>
            <person name="Webber J."/>
            <person name="Heerema R.J."/>
            <person name="Klein P."/>
            <person name="Conner P."/>
            <person name="Grauke L."/>
            <person name="Grimwood J."/>
            <person name="Schmutz J."/>
            <person name="Randall J.J."/>
        </authorList>
    </citation>
    <scope>NUCLEOTIDE SEQUENCE</scope>
    <source>
        <tissue evidence="2">Leaf</tissue>
    </source>
</reference>
<evidence type="ECO:0000313" key="3">
    <source>
        <dbReference type="Proteomes" id="UP000811246"/>
    </source>
</evidence>
<sequence length="138" mass="15822">MNHPSAQGAEKAAGRPGQPHEDRCLPLRNSPTPPQGRSQYPCQKRRHGEEEERVQSRYQLAKGYFPQRWCLASFLGKFGVNQPRHLLQPGVEGHSLLHLPLHSKVRCLVFPCGHLWAKQWPSQHGQRWKEGVSKLPQR</sequence>
<organism evidence="2 3">
    <name type="scientific">Carya illinoinensis</name>
    <name type="common">Pecan</name>
    <dbReference type="NCBI Taxonomy" id="32201"/>
    <lineage>
        <taxon>Eukaryota</taxon>
        <taxon>Viridiplantae</taxon>
        <taxon>Streptophyta</taxon>
        <taxon>Embryophyta</taxon>
        <taxon>Tracheophyta</taxon>
        <taxon>Spermatophyta</taxon>
        <taxon>Magnoliopsida</taxon>
        <taxon>eudicotyledons</taxon>
        <taxon>Gunneridae</taxon>
        <taxon>Pentapetalae</taxon>
        <taxon>rosids</taxon>
        <taxon>fabids</taxon>
        <taxon>Fagales</taxon>
        <taxon>Juglandaceae</taxon>
        <taxon>Carya</taxon>
    </lineage>
</organism>
<dbReference type="EMBL" id="CM031829">
    <property type="protein sequence ID" value="KAG6711340.1"/>
    <property type="molecule type" value="Genomic_DNA"/>
</dbReference>
<dbReference type="AlphaFoldDB" id="A0A922EZ80"/>